<keyword evidence="3" id="KW-1185">Reference proteome</keyword>
<name>V9HN02_9NEIS</name>
<evidence type="ECO:0000256" key="1">
    <source>
        <dbReference type="SAM" id="SignalP"/>
    </source>
</evidence>
<dbReference type="EMBL" id="ADCY02000051">
    <property type="protein sequence ID" value="EFG32065.1"/>
    <property type="molecule type" value="Genomic_DNA"/>
</dbReference>
<dbReference type="HOGENOM" id="CLU_2939309_0_0_4"/>
<dbReference type="PROSITE" id="PS51257">
    <property type="entry name" value="PROKAR_LIPOPROTEIN"/>
    <property type="match status" value="1"/>
</dbReference>
<feature type="chain" id="PRO_5030179007" description="Lipoprotein" evidence="1">
    <location>
        <begin position="18"/>
        <end position="60"/>
    </location>
</feature>
<sequence length="60" mass="6451">MNIRSIFTLSACTLALAACGISGSPDSLIRTSAQRQFKQDSRYNFDSKITAELIASPARG</sequence>
<evidence type="ECO:0008006" key="4">
    <source>
        <dbReference type="Google" id="ProtNLM"/>
    </source>
</evidence>
<accession>V9HN02</accession>
<dbReference type="Proteomes" id="UP000017813">
    <property type="component" value="Unassembled WGS sequence"/>
</dbReference>
<protein>
    <recommendedName>
        <fullName evidence="4">Lipoprotein</fullName>
    </recommendedName>
</protein>
<feature type="signal peptide" evidence="1">
    <location>
        <begin position="1"/>
        <end position="17"/>
    </location>
</feature>
<dbReference type="KEGG" id="smur:BWP33_00240"/>
<proteinExistence type="predicted"/>
<evidence type="ECO:0000313" key="2">
    <source>
        <dbReference type="EMBL" id="EFG32065.1"/>
    </source>
</evidence>
<reference evidence="2 3" key="1">
    <citation type="submission" date="2010-03" db="EMBL/GenBank/DDBJ databases">
        <authorList>
            <consortium name="The Broad Institute Genome Sequencing Platform"/>
            <person name="Ward D."/>
            <person name="Earl A."/>
            <person name="Feldgarden M."/>
            <person name="Gevers D."/>
            <person name="Young S."/>
            <person name="Zeng Q."/>
            <person name="Koehrsen M."/>
            <person name="Alvarado L."/>
            <person name="Berlin A.M."/>
            <person name="Borenstein D."/>
            <person name="Chapman S.B."/>
            <person name="Chen Z."/>
            <person name="Engels R."/>
            <person name="Freedman E."/>
            <person name="Gellesch M."/>
            <person name="Goldberg J."/>
            <person name="Griggs A."/>
            <person name="Gujja S."/>
            <person name="Heilman E.R."/>
            <person name="Heiman D.I."/>
            <person name="Hepburn T.A."/>
            <person name="Howarth C."/>
            <person name="Jen D."/>
            <person name="Larson L."/>
            <person name="Mehta T."/>
            <person name="Park D."/>
            <person name="Pearson M."/>
            <person name="Richards J."/>
            <person name="Roberts A."/>
            <person name="Saif S."/>
            <person name="Shea T.D."/>
            <person name="Shenoy N."/>
            <person name="Sisk P."/>
            <person name="Stolte C."/>
            <person name="Sykes S.N."/>
            <person name="Walk T."/>
            <person name="White J."/>
            <person name="Yandava C."/>
            <person name="Izard J."/>
            <person name="Baranova O.V."/>
            <person name="Blanton J.M."/>
            <person name="Tanner A.C."/>
            <person name="Dewhirst F."/>
            <person name="Haas B."/>
            <person name="Nusbaum C."/>
            <person name="Birren B."/>
        </authorList>
    </citation>
    <scope>NUCLEOTIDE SEQUENCE [LARGE SCALE GENOMIC DNA]</scope>
    <source>
        <strain evidence="2 3">ATCC 29453</strain>
    </source>
</reference>
<dbReference type="RefSeq" id="WP_002642685.1">
    <property type="nucleotide sequence ID" value="NZ_CP019448.1"/>
</dbReference>
<comment type="caution">
    <text evidence="2">The sequence shown here is derived from an EMBL/GenBank/DDBJ whole genome shotgun (WGS) entry which is preliminary data.</text>
</comment>
<evidence type="ECO:0000313" key="3">
    <source>
        <dbReference type="Proteomes" id="UP000017813"/>
    </source>
</evidence>
<reference evidence="2 3" key="2">
    <citation type="submission" date="2011-10" db="EMBL/GenBank/DDBJ databases">
        <title>The Genome Sequence of Simonsiella muelleri ATCC 29453.</title>
        <authorList>
            <consortium name="The Broad Institute Genome Sequencing Platform"/>
            <consortium name="The Broad Institute Genome Sequencing Center for Infectious Disease"/>
            <person name="Earl A."/>
            <person name="Ward D."/>
            <person name="Feldgarden M."/>
            <person name="Gevers D."/>
            <person name="Izard J."/>
            <person name="Baranova O.V."/>
            <person name="Blanton J.M."/>
            <person name="Tanner A.C."/>
            <person name="Dewhirst F."/>
            <person name="Young S.K."/>
            <person name="Zeng Q."/>
            <person name="Gargeya S."/>
            <person name="Fitzgerald M."/>
            <person name="Haas B."/>
            <person name="Abouelleil A."/>
            <person name="Alvarado L."/>
            <person name="Arachchi H.M."/>
            <person name="Berlin A."/>
            <person name="Brown A."/>
            <person name="Chapman S.B."/>
            <person name="Chen Z."/>
            <person name="Dunbar C."/>
            <person name="Freedman E."/>
            <person name="Gearin G."/>
            <person name="Goldberg J."/>
            <person name="Griggs A."/>
            <person name="Gujja S."/>
            <person name="Heiman D."/>
            <person name="Howarth C."/>
            <person name="Larson L."/>
            <person name="Lui A."/>
            <person name="MacDonald P.J.P."/>
            <person name="Montmayeur A."/>
            <person name="Murphy C."/>
            <person name="Neiman D."/>
            <person name="Pearson M."/>
            <person name="Priest M."/>
            <person name="Roberts A."/>
            <person name="Saif S."/>
            <person name="Shea T."/>
            <person name="Shenoy N."/>
            <person name="Sisk P."/>
            <person name="Stolte C."/>
            <person name="Sykes S."/>
            <person name="Wortman J."/>
            <person name="Nusbaum C."/>
            <person name="Birren B."/>
        </authorList>
    </citation>
    <scope>NUCLEOTIDE SEQUENCE [LARGE SCALE GENOMIC DNA]</scope>
    <source>
        <strain evidence="2 3">ATCC 29453</strain>
    </source>
</reference>
<dbReference type="AlphaFoldDB" id="V9HN02"/>
<organism evidence="2 3">
    <name type="scientific">Simonsiella muelleri ATCC 29453</name>
    <dbReference type="NCBI Taxonomy" id="641147"/>
    <lineage>
        <taxon>Bacteria</taxon>
        <taxon>Pseudomonadati</taxon>
        <taxon>Pseudomonadota</taxon>
        <taxon>Betaproteobacteria</taxon>
        <taxon>Neisseriales</taxon>
        <taxon>Neisseriaceae</taxon>
        <taxon>Simonsiella</taxon>
    </lineage>
</organism>
<keyword evidence="1" id="KW-0732">Signal</keyword>
<gene>
    <name evidence="2" type="ORF">HMPREF9021_00470</name>
</gene>